<dbReference type="InterPro" id="IPR036388">
    <property type="entry name" value="WH-like_DNA-bd_sf"/>
</dbReference>
<keyword evidence="2" id="KW-0238">DNA-binding</keyword>
<reference evidence="6" key="1">
    <citation type="journal article" date="2021" name="PeerJ">
        <title>Extensive microbial diversity within the chicken gut microbiome revealed by metagenomics and culture.</title>
        <authorList>
            <person name="Gilroy R."/>
            <person name="Ravi A."/>
            <person name="Getino M."/>
            <person name="Pursley I."/>
            <person name="Horton D.L."/>
            <person name="Alikhan N.F."/>
            <person name="Baker D."/>
            <person name="Gharbi K."/>
            <person name="Hall N."/>
            <person name="Watson M."/>
            <person name="Adriaenssens E.M."/>
            <person name="Foster-Nyarko E."/>
            <person name="Jarju S."/>
            <person name="Secka A."/>
            <person name="Antonio M."/>
            <person name="Oren A."/>
            <person name="Chaudhuri R.R."/>
            <person name="La Ragione R."/>
            <person name="Hildebrand F."/>
            <person name="Pallen M.J."/>
        </authorList>
    </citation>
    <scope>NUCLEOTIDE SEQUENCE</scope>
    <source>
        <strain evidence="6">ChiGjej1B1-98</strain>
    </source>
</reference>
<dbReference type="GO" id="GO:0043200">
    <property type="term" value="P:response to amino acid"/>
    <property type="evidence" value="ECO:0007669"/>
    <property type="project" value="TreeGrafter"/>
</dbReference>
<gene>
    <name evidence="6" type="ORF">H9830_02950</name>
</gene>
<name>A0A9D1YSV7_9MICO</name>
<dbReference type="Pfam" id="PF01037">
    <property type="entry name" value="AsnC_trans_reg"/>
    <property type="match status" value="1"/>
</dbReference>
<dbReference type="InterPro" id="IPR036390">
    <property type="entry name" value="WH_DNA-bd_sf"/>
</dbReference>
<evidence type="ECO:0000259" key="4">
    <source>
        <dbReference type="Pfam" id="PF01037"/>
    </source>
</evidence>
<dbReference type="InterPro" id="IPR011008">
    <property type="entry name" value="Dimeric_a/b-barrel"/>
</dbReference>
<dbReference type="PANTHER" id="PTHR30154:SF34">
    <property type="entry name" value="TRANSCRIPTIONAL REGULATOR AZLB"/>
    <property type="match status" value="1"/>
</dbReference>
<protein>
    <submittedName>
        <fullName evidence="6">Lrp/AsnC family transcriptional regulator</fullName>
    </submittedName>
</protein>
<dbReference type="Proteomes" id="UP000824005">
    <property type="component" value="Unassembled WGS sequence"/>
</dbReference>
<proteinExistence type="predicted"/>
<evidence type="ECO:0000313" key="7">
    <source>
        <dbReference type="Proteomes" id="UP000824005"/>
    </source>
</evidence>
<dbReference type="GO" id="GO:0043565">
    <property type="term" value="F:sequence-specific DNA binding"/>
    <property type="evidence" value="ECO:0007669"/>
    <property type="project" value="InterPro"/>
</dbReference>
<accession>A0A9D1YSV7</accession>
<dbReference type="EMBL" id="DXDC01000088">
    <property type="protein sequence ID" value="HIY65219.1"/>
    <property type="molecule type" value="Genomic_DNA"/>
</dbReference>
<evidence type="ECO:0000259" key="5">
    <source>
        <dbReference type="Pfam" id="PF13404"/>
    </source>
</evidence>
<evidence type="ECO:0000256" key="2">
    <source>
        <dbReference type="ARBA" id="ARBA00023125"/>
    </source>
</evidence>
<feature type="domain" description="HTH asnC-type" evidence="5">
    <location>
        <begin position="3"/>
        <end position="43"/>
    </location>
</feature>
<dbReference type="PANTHER" id="PTHR30154">
    <property type="entry name" value="LEUCINE-RESPONSIVE REGULATORY PROTEIN"/>
    <property type="match status" value="1"/>
</dbReference>
<dbReference type="Gene3D" id="1.10.10.10">
    <property type="entry name" value="Winged helix-like DNA-binding domain superfamily/Winged helix DNA-binding domain"/>
    <property type="match status" value="1"/>
</dbReference>
<dbReference type="PRINTS" id="PR00033">
    <property type="entry name" value="HTHASNC"/>
</dbReference>
<feature type="domain" description="Transcription regulator AsnC/Lrp ligand binding" evidence="4">
    <location>
        <begin position="69"/>
        <end position="139"/>
    </location>
</feature>
<dbReference type="AlphaFoldDB" id="A0A9D1YSV7"/>
<dbReference type="InterPro" id="IPR019888">
    <property type="entry name" value="Tscrpt_reg_AsnC-like"/>
</dbReference>
<dbReference type="SUPFAM" id="SSF54909">
    <property type="entry name" value="Dimeric alpha+beta barrel"/>
    <property type="match status" value="1"/>
</dbReference>
<reference evidence="6" key="2">
    <citation type="submission" date="2021-04" db="EMBL/GenBank/DDBJ databases">
        <authorList>
            <person name="Gilroy R."/>
        </authorList>
    </citation>
    <scope>NUCLEOTIDE SEQUENCE</scope>
    <source>
        <strain evidence="6">ChiGjej1B1-98</strain>
    </source>
</reference>
<keyword evidence="3" id="KW-0804">Transcription</keyword>
<dbReference type="InterPro" id="IPR019887">
    <property type="entry name" value="Tscrpt_reg_AsnC/Lrp_C"/>
</dbReference>
<evidence type="ECO:0000313" key="6">
    <source>
        <dbReference type="EMBL" id="HIY65219.1"/>
    </source>
</evidence>
<sequence>MRIDSIDANIVQLFSDEPRIGVLEASRRLGLARATVQSRLDKLVAGGAIASFAPRLAPAEFGYPVSAYVSVRVEQRAGHTQLGDFLAAIPEVTEVHTVSGDFDMLCRVVATSNADLQRVLDRISEHPTPVRTSSSIVLTTHFEQRTLPAFVAAAERGP</sequence>
<dbReference type="GO" id="GO:0005829">
    <property type="term" value="C:cytosol"/>
    <property type="evidence" value="ECO:0007669"/>
    <property type="project" value="TreeGrafter"/>
</dbReference>
<evidence type="ECO:0000256" key="1">
    <source>
        <dbReference type="ARBA" id="ARBA00023015"/>
    </source>
</evidence>
<dbReference type="Pfam" id="PF13404">
    <property type="entry name" value="HTH_AsnC-type"/>
    <property type="match status" value="1"/>
</dbReference>
<organism evidence="6 7">
    <name type="scientific">Candidatus Agrococcus pullicola</name>
    <dbReference type="NCBI Taxonomy" id="2838429"/>
    <lineage>
        <taxon>Bacteria</taxon>
        <taxon>Bacillati</taxon>
        <taxon>Actinomycetota</taxon>
        <taxon>Actinomycetes</taxon>
        <taxon>Micrococcales</taxon>
        <taxon>Microbacteriaceae</taxon>
        <taxon>Agrococcus</taxon>
    </lineage>
</organism>
<dbReference type="SUPFAM" id="SSF46785">
    <property type="entry name" value="Winged helix' DNA-binding domain"/>
    <property type="match status" value="1"/>
</dbReference>
<dbReference type="Gene3D" id="3.30.70.920">
    <property type="match status" value="1"/>
</dbReference>
<comment type="caution">
    <text evidence="6">The sequence shown here is derived from an EMBL/GenBank/DDBJ whole genome shotgun (WGS) entry which is preliminary data.</text>
</comment>
<evidence type="ECO:0000256" key="3">
    <source>
        <dbReference type="ARBA" id="ARBA00023163"/>
    </source>
</evidence>
<dbReference type="SMART" id="SM00344">
    <property type="entry name" value="HTH_ASNC"/>
    <property type="match status" value="1"/>
</dbReference>
<keyword evidence="1" id="KW-0805">Transcription regulation</keyword>
<dbReference type="InterPro" id="IPR000485">
    <property type="entry name" value="AsnC-type_HTH_dom"/>
</dbReference>